<protein>
    <recommendedName>
        <fullName evidence="4">DUF4136 domain-containing protein</fullName>
    </recommendedName>
</protein>
<proteinExistence type="predicted"/>
<sequence length="202" mass="21788">MRRILTLWLLSVLTLLATGCASTRTYTEDVSTLMVSSDSKTFAVLGPHYHYLFDMPAPMAQALSSDFRSRLTAVVLRDFNVGADSYTWGLVRLQLSPDATARDRAQALAMHFQTTKDGLVYYTHHLKGKRYVARPGTPSAAQAGAATSTTLDQTYRVTVQDSQASADAMKLLSPVAFVAGTGFVVANPAVVLFALPVAGLEP</sequence>
<dbReference type="Proteomes" id="UP000494105">
    <property type="component" value="Unassembled WGS sequence"/>
</dbReference>
<dbReference type="EMBL" id="CADILD010000001">
    <property type="protein sequence ID" value="CAB3824983.1"/>
    <property type="molecule type" value="Genomic_DNA"/>
</dbReference>
<accession>A0A6S7CCI4</accession>
<evidence type="ECO:0000313" key="2">
    <source>
        <dbReference type="EMBL" id="CAB3824983.1"/>
    </source>
</evidence>
<evidence type="ECO:0000313" key="3">
    <source>
        <dbReference type="Proteomes" id="UP000494105"/>
    </source>
</evidence>
<reference evidence="2 3" key="1">
    <citation type="submission" date="2020-04" db="EMBL/GenBank/DDBJ databases">
        <authorList>
            <person name="De Canck E."/>
        </authorList>
    </citation>
    <scope>NUCLEOTIDE SEQUENCE [LARGE SCALE GENOMIC DNA]</scope>
    <source>
        <strain evidence="2 3">LMG 1861</strain>
    </source>
</reference>
<name>A0A6S7CCI4_9BURK</name>
<dbReference type="AlphaFoldDB" id="A0A6S7CCI4"/>
<feature type="signal peptide" evidence="1">
    <location>
        <begin position="1"/>
        <end position="17"/>
    </location>
</feature>
<evidence type="ECO:0008006" key="4">
    <source>
        <dbReference type="Google" id="ProtNLM"/>
    </source>
</evidence>
<organism evidence="2 3">
    <name type="scientific">Achromobacter piechaudii</name>
    <dbReference type="NCBI Taxonomy" id="72556"/>
    <lineage>
        <taxon>Bacteria</taxon>
        <taxon>Pseudomonadati</taxon>
        <taxon>Pseudomonadota</taxon>
        <taxon>Betaproteobacteria</taxon>
        <taxon>Burkholderiales</taxon>
        <taxon>Alcaligenaceae</taxon>
        <taxon>Achromobacter</taxon>
    </lineage>
</organism>
<dbReference type="PROSITE" id="PS51257">
    <property type="entry name" value="PROKAR_LIPOPROTEIN"/>
    <property type="match status" value="1"/>
</dbReference>
<evidence type="ECO:0000256" key="1">
    <source>
        <dbReference type="SAM" id="SignalP"/>
    </source>
</evidence>
<keyword evidence="1" id="KW-0732">Signal</keyword>
<gene>
    <name evidence="2" type="ORF">LMG1861_00457</name>
</gene>
<feature type="chain" id="PRO_5028964644" description="DUF4136 domain-containing protein" evidence="1">
    <location>
        <begin position="18"/>
        <end position="202"/>
    </location>
</feature>
<dbReference type="RefSeq" id="WP_175127544.1">
    <property type="nucleotide sequence ID" value="NZ_CADILD010000001.1"/>
</dbReference>